<keyword evidence="2" id="KW-0597">Phosphoprotein</keyword>
<dbReference type="Pfam" id="PF00550">
    <property type="entry name" value="PP-binding"/>
    <property type="match status" value="1"/>
</dbReference>
<dbReference type="AlphaFoldDB" id="A0A5Y1YF49"/>
<gene>
    <name evidence="4" type="ORF">CTQ69_28295</name>
</gene>
<dbReference type="SUPFAM" id="SSF47336">
    <property type="entry name" value="ACP-like"/>
    <property type="match status" value="1"/>
</dbReference>
<dbReference type="InterPro" id="IPR036736">
    <property type="entry name" value="ACP-like_sf"/>
</dbReference>
<dbReference type="Gene3D" id="1.10.1200.10">
    <property type="entry name" value="ACP-like"/>
    <property type="match status" value="1"/>
</dbReference>
<feature type="domain" description="Carrier" evidence="3">
    <location>
        <begin position="3"/>
        <end position="78"/>
    </location>
</feature>
<dbReference type="EMBL" id="AAIBIC010000128">
    <property type="protein sequence ID" value="ECC3917739.1"/>
    <property type="molecule type" value="Genomic_DNA"/>
</dbReference>
<dbReference type="GO" id="GO:0005737">
    <property type="term" value="C:cytoplasm"/>
    <property type="evidence" value="ECO:0007669"/>
    <property type="project" value="TreeGrafter"/>
</dbReference>
<keyword evidence="1" id="KW-0596">Phosphopantetheine</keyword>
<accession>A0A5Y1YF49</accession>
<dbReference type="PANTHER" id="PTHR45527">
    <property type="entry name" value="NONRIBOSOMAL PEPTIDE SYNTHETASE"/>
    <property type="match status" value="1"/>
</dbReference>
<dbReference type="GO" id="GO:0044550">
    <property type="term" value="P:secondary metabolite biosynthetic process"/>
    <property type="evidence" value="ECO:0007669"/>
    <property type="project" value="TreeGrafter"/>
</dbReference>
<proteinExistence type="predicted"/>
<evidence type="ECO:0000259" key="3">
    <source>
        <dbReference type="PROSITE" id="PS50075"/>
    </source>
</evidence>
<dbReference type="PROSITE" id="PS50075">
    <property type="entry name" value="CARRIER"/>
    <property type="match status" value="1"/>
</dbReference>
<protein>
    <submittedName>
        <fullName evidence="4">Acyl carrier protein</fullName>
    </submittedName>
</protein>
<comment type="caution">
    <text evidence="4">The sequence shown here is derived from an EMBL/GenBank/DDBJ whole genome shotgun (WGS) entry which is preliminary data.</text>
</comment>
<evidence type="ECO:0000256" key="1">
    <source>
        <dbReference type="ARBA" id="ARBA00022450"/>
    </source>
</evidence>
<sequence>ESGGEGQTEEAMTALWEQILGCRITDRSRSFFELGGDSLKLLQLQKVVRSRLHREVTIAELFRYPTIRDLCAYLNKGFTDSKNINVVQPGGQQPNVVLPLVENMTLEDLQKFIFNESVIN</sequence>
<evidence type="ECO:0000256" key="2">
    <source>
        <dbReference type="ARBA" id="ARBA00022553"/>
    </source>
</evidence>
<organism evidence="4">
    <name type="scientific">Salmonella diarizonae</name>
    <dbReference type="NCBI Taxonomy" id="59204"/>
    <lineage>
        <taxon>Bacteria</taxon>
        <taxon>Pseudomonadati</taxon>
        <taxon>Pseudomonadota</taxon>
        <taxon>Gammaproteobacteria</taxon>
        <taxon>Enterobacterales</taxon>
        <taxon>Enterobacteriaceae</taxon>
        <taxon>Salmonella</taxon>
    </lineage>
</organism>
<dbReference type="InterPro" id="IPR009081">
    <property type="entry name" value="PP-bd_ACP"/>
</dbReference>
<evidence type="ECO:0000313" key="4">
    <source>
        <dbReference type="EMBL" id="ECC3917739.1"/>
    </source>
</evidence>
<dbReference type="GO" id="GO:0031177">
    <property type="term" value="F:phosphopantetheine binding"/>
    <property type="evidence" value="ECO:0007669"/>
    <property type="project" value="InterPro"/>
</dbReference>
<dbReference type="Proteomes" id="UP000839735">
    <property type="component" value="Unassembled WGS sequence"/>
</dbReference>
<feature type="non-terminal residue" evidence="4">
    <location>
        <position position="1"/>
    </location>
</feature>
<reference evidence="4" key="1">
    <citation type="submission" date="2018-08" db="EMBL/GenBank/DDBJ databases">
        <authorList>
            <person name="Ashton P.M."/>
            <person name="Dallman T."/>
            <person name="Nair S."/>
            <person name="De Pinna E."/>
            <person name="Peters T."/>
            <person name="Grant K."/>
        </authorList>
    </citation>
    <scope>NUCLEOTIDE SEQUENCE [LARGE SCALE GENOMIC DNA]</scope>
    <source>
        <strain evidence="4">294779</strain>
    </source>
</reference>
<dbReference type="GO" id="GO:0043041">
    <property type="term" value="P:amino acid activation for nonribosomal peptide biosynthetic process"/>
    <property type="evidence" value="ECO:0007669"/>
    <property type="project" value="TreeGrafter"/>
</dbReference>
<dbReference type="PANTHER" id="PTHR45527:SF1">
    <property type="entry name" value="FATTY ACID SYNTHASE"/>
    <property type="match status" value="1"/>
</dbReference>
<dbReference type="InterPro" id="IPR020806">
    <property type="entry name" value="PKS_PP-bd"/>
</dbReference>
<dbReference type="SMART" id="SM00823">
    <property type="entry name" value="PKS_PP"/>
    <property type="match status" value="1"/>
</dbReference>
<name>A0A5Y1YF49_SALDZ</name>